<organism evidence="1 2">
    <name type="scientific">Batillaria attramentaria</name>
    <dbReference type="NCBI Taxonomy" id="370345"/>
    <lineage>
        <taxon>Eukaryota</taxon>
        <taxon>Metazoa</taxon>
        <taxon>Spiralia</taxon>
        <taxon>Lophotrochozoa</taxon>
        <taxon>Mollusca</taxon>
        <taxon>Gastropoda</taxon>
        <taxon>Caenogastropoda</taxon>
        <taxon>Sorbeoconcha</taxon>
        <taxon>Cerithioidea</taxon>
        <taxon>Batillariidae</taxon>
        <taxon>Batillaria</taxon>
    </lineage>
</organism>
<reference evidence="1 2" key="1">
    <citation type="journal article" date="2023" name="Sci. Data">
        <title>Genome assembly of the Korean intertidal mud-creeper Batillaria attramentaria.</title>
        <authorList>
            <person name="Patra A.K."/>
            <person name="Ho P.T."/>
            <person name="Jun S."/>
            <person name="Lee S.J."/>
            <person name="Kim Y."/>
            <person name="Won Y.J."/>
        </authorList>
    </citation>
    <scope>NUCLEOTIDE SEQUENCE [LARGE SCALE GENOMIC DNA]</scope>
    <source>
        <strain evidence="1">Wonlab-2016</strain>
    </source>
</reference>
<dbReference type="EMBL" id="JACVVK020000005">
    <property type="protein sequence ID" value="KAK7507015.1"/>
    <property type="molecule type" value="Genomic_DNA"/>
</dbReference>
<protein>
    <submittedName>
        <fullName evidence="1">Uncharacterized protein</fullName>
    </submittedName>
</protein>
<dbReference type="AlphaFoldDB" id="A0ABD0M659"/>
<dbReference type="Proteomes" id="UP001519460">
    <property type="component" value="Unassembled WGS sequence"/>
</dbReference>
<sequence length="82" mass="9224">MIKQSVVWLLSRNARKACNAHAVGRLLQGRPLVPSTLESSRKGGCCRAEFLERLLVDGLRPNTSTTVTKDWRGDIRCEKMLQ</sequence>
<accession>A0ABD0M659</accession>
<comment type="caution">
    <text evidence="1">The sequence shown here is derived from an EMBL/GenBank/DDBJ whole genome shotgun (WGS) entry which is preliminary data.</text>
</comment>
<evidence type="ECO:0000313" key="1">
    <source>
        <dbReference type="EMBL" id="KAK7507015.1"/>
    </source>
</evidence>
<name>A0ABD0M659_9CAEN</name>
<keyword evidence="2" id="KW-1185">Reference proteome</keyword>
<gene>
    <name evidence="1" type="ORF">BaRGS_00001866</name>
</gene>
<evidence type="ECO:0000313" key="2">
    <source>
        <dbReference type="Proteomes" id="UP001519460"/>
    </source>
</evidence>
<proteinExistence type="predicted"/>